<evidence type="ECO:0000313" key="2">
    <source>
        <dbReference type="EMBL" id="KAK4132676.1"/>
    </source>
</evidence>
<evidence type="ECO:0000256" key="1">
    <source>
        <dbReference type="SAM" id="MobiDB-lite"/>
    </source>
</evidence>
<dbReference type="InterPro" id="IPR051678">
    <property type="entry name" value="AGP_Transferase"/>
</dbReference>
<dbReference type="PANTHER" id="PTHR21310:SF15">
    <property type="entry name" value="AMINOGLYCOSIDE PHOSPHOTRANSFERASE DOMAIN-CONTAINING PROTEIN"/>
    <property type="match status" value="1"/>
</dbReference>
<gene>
    <name evidence="2" type="ORF">BT67DRAFT_435399</name>
</gene>
<dbReference type="InterPro" id="IPR011009">
    <property type="entry name" value="Kinase-like_dom_sf"/>
</dbReference>
<proteinExistence type="predicted"/>
<protein>
    <recommendedName>
        <fullName evidence="4">Aminoglycoside phosphotransferase domain-containing protein</fullName>
    </recommendedName>
</protein>
<name>A0AAN6UJ73_9PEZI</name>
<accession>A0AAN6UJ73</accession>
<keyword evidence="3" id="KW-1185">Reference proteome</keyword>
<dbReference type="PANTHER" id="PTHR21310">
    <property type="entry name" value="AMINOGLYCOSIDE PHOSPHOTRANSFERASE-RELATED-RELATED"/>
    <property type="match status" value="1"/>
</dbReference>
<sequence>MPDQPLSPALADGIEPPPTPNSQGQVDAVLGFFRSPRAIASYGHVRARILAQGMGMFVVVATTSKGHDLAIKMGDNIHPSERDMADLAAQATHPALTGRMYELQRVRVHGMGQSWESGLLVGDRVPGETAAAVWARLGRRERRAFSKDMTAELAGHVARMRAETRNFYDGPVGGYLGPFAGPDPEAAFDEWAIGQLPDPAVRDGWRVRLARDRRTRGCARESGFVLTHGDLTWNNIMVVGDGASGRYRITGLIGWDRSAFLPDYAEHAVLSVVSFHDEEWRGVLRDAVPRGGCSGDRLEFTRVLQAACNPRLCGSLPRHLSESKRYFGDERGPVLDVGHDLRGDAAALRLGPQRLDTRDAKVLAVVAEELVVVHAGVDGGQDPYDIATVDVCAGDGDHLLDAAVFDVVPLSGIQQHLVSARYSRHPAGLLSADVDQQAAVAAWPVQMHEPPDRKAAGLLLLLLRVESGPRTRVESLSRRRGVGHARGGLLPNLTPFILDPLPLLEGMLWDHLRGGARVGSRHRNPGPRVGHTSAVVSRTAVVVAVIPPVEHDYNSKQDDDMWPAQE</sequence>
<dbReference type="Proteomes" id="UP001304895">
    <property type="component" value="Unassembled WGS sequence"/>
</dbReference>
<dbReference type="EMBL" id="MU853416">
    <property type="protein sequence ID" value="KAK4132676.1"/>
    <property type="molecule type" value="Genomic_DNA"/>
</dbReference>
<dbReference type="SUPFAM" id="SSF56112">
    <property type="entry name" value="Protein kinase-like (PK-like)"/>
    <property type="match status" value="1"/>
</dbReference>
<reference evidence="2" key="2">
    <citation type="submission" date="2023-05" db="EMBL/GenBank/DDBJ databases">
        <authorList>
            <consortium name="Lawrence Berkeley National Laboratory"/>
            <person name="Steindorff A."/>
            <person name="Hensen N."/>
            <person name="Bonometti L."/>
            <person name="Westerberg I."/>
            <person name="Brannstrom I.O."/>
            <person name="Guillou S."/>
            <person name="Cros-Aarteil S."/>
            <person name="Calhoun S."/>
            <person name="Haridas S."/>
            <person name="Kuo A."/>
            <person name="Mondo S."/>
            <person name="Pangilinan J."/>
            <person name="Riley R."/>
            <person name="Labutti K."/>
            <person name="Andreopoulos B."/>
            <person name="Lipzen A."/>
            <person name="Chen C."/>
            <person name="Yanf M."/>
            <person name="Daum C."/>
            <person name="Ng V."/>
            <person name="Clum A."/>
            <person name="Ohm R."/>
            <person name="Martin F."/>
            <person name="Silar P."/>
            <person name="Natvig D."/>
            <person name="Lalanne C."/>
            <person name="Gautier V."/>
            <person name="Ament-Velasquez S.L."/>
            <person name="Kruys A."/>
            <person name="Hutchinson M.I."/>
            <person name="Powell A.J."/>
            <person name="Barry K."/>
            <person name="Miller A.N."/>
            <person name="Grigoriev I.V."/>
            <person name="Debuchy R."/>
            <person name="Gladieux P."/>
            <person name="Thoren M.H."/>
            <person name="Johannesson H."/>
        </authorList>
    </citation>
    <scope>NUCLEOTIDE SEQUENCE</scope>
    <source>
        <strain evidence="2">CBS 123565</strain>
    </source>
</reference>
<feature type="region of interest" description="Disordered" evidence="1">
    <location>
        <begin position="1"/>
        <end position="23"/>
    </location>
</feature>
<dbReference type="AlphaFoldDB" id="A0AAN6UJ73"/>
<evidence type="ECO:0000313" key="3">
    <source>
        <dbReference type="Proteomes" id="UP001304895"/>
    </source>
</evidence>
<organism evidence="2 3">
    <name type="scientific">Trichocladium antarcticum</name>
    <dbReference type="NCBI Taxonomy" id="1450529"/>
    <lineage>
        <taxon>Eukaryota</taxon>
        <taxon>Fungi</taxon>
        <taxon>Dikarya</taxon>
        <taxon>Ascomycota</taxon>
        <taxon>Pezizomycotina</taxon>
        <taxon>Sordariomycetes</taxon>
        <taxon>Sordariomycetidae</taxon>
        <taxon>Sordariales</taxon>
        <taxon>Chaetomiaceae</taxon>
        <taxon>Trichocladium</taxon>
    </lineage>
</organism>
<reference evidence="2" key="1">
    <citation type="journal article" date="2023" name="Mol. Phylogenet. Evol.">
        <title>Genome-scale phylogeny and comparative genomics of the fungal order Sordariales.</title>
        <authorList>
            <person name="Hensen N."/>
            <person name="Bonometti L."/>
            <person name="Westerberg I."/>
            <person name="Brannstrom I.O."/>
            <person name="Guillou S."/>
            <person name="Cros-Aarteil S."/>
            <person name="Calhoun S."/>
            <person name="Haridas S."/>
            <person name="Kuo A."/>
            <person name="Mondo S."/>
            <person name="Pangilinan J."/>
            <person name="Riley R."/>
            <person name="LaButti K."/>
            <person name="Andreopoulos B."/>
            <person name="Lipzen A."/>
            <person name="Chen C."/>
            <person name="Yan M."/>
            <person name="Daum C."/>
            <person name="Ng V."/>
            <person name="Clum A."/>
            <person name="Steindorff A."/>
            <person name="Ohm R.A."/>
            <person name="Martin F."/>
            <person name="Silar P."/>
            <person name="Natvig D.O."/>
            <person name="Lalanne C."/>
            <person name="Gautier V."/>
            <person name="Ament-Velasquez S.L."/>
            <person name="Kruys A."/>
            <person name="Hutchinson M.I."/>
            <person name="Powell A.J."/>
            <person name="Barry K."/>
            <person name="Miller A.N."/>
            <person name="Grigoriev I.V."/>
            <person name="Debuchy R."/>
            <person name="Gladieux P."/>
            <person name="Hiltunen Thoren M."/>
            <person name="Johannesson H."/>
        </authorList>
    </citation>
    <scope>NUCLEOTIDE SEQUENCE</scope>
    <source>
        <strain evidence="2">CBS 123565</strain>
    </source>
</reference>
<evidence type="ECO:0008006" key="4">
    <source>
        <dbReference type="Google" id="ProtNLM"/>
    </source>
</evidence>
<comment type="caution">
    <text evidence="2">The sequence shown here is derived from an EMBL/GenBank/DDBJ whole genome shotgun (WGS) entry which is preliminary data.</text>
</comment>